<feature type="domain" description="Response regulatory" evidence="3">
    <location>
        <begin position="152"/>
        <end position="266"/>
    </location>
</feature>
<feature type="modified residue" description="4-aspartylphosphate" evidence="2">
    <location>
        <position position="58"/>
    </location>
</feature>
<evidence type="ECO:0000313" key="5">
    <source>
        <dbReference type="Proteomes" id="UP000231019"/>
    </source>
</evidence>
<evidence type="ECO:0000313" key="4">
    <source>
        <dbReference type="EMBL" id="PIW18852.1"/>
    </source>
</evidence>
<protein>
    <recommendedName>
        <fullName evidence="3">Response regulatory domain-containing protein</fullName>
    </recommendedName>
</protein>
<dbReference type="GO" id="GO:0000160">
    <property type="term" value="P:phosphorelay signal transduction system"/>
    <property type="evidence" value="ECO:0007669"/>
    <property type="project" value="InterPro"/>
</dbReference>
<dbReference type="InterPro" id="IPR050595">
    <property type="entry name" value="Bact_response_regulator"/>
</dbReference>
<dbReference type="InterPro" id="IPR011006">
    <property type="entry name" value="CheY-like_superfamily"/>
</dbReference>
<dbReference type="PANTHER" id="PTHR44591:SF3">
    <property type="entry name" value="RESPONSE REGULATORY DOMAIN-CONTAINING PROTEIN"/>
    <property type="match status" value="1"/>
</dbReference>
<evidence type="ECO:0000256" key="2">
    <source>
        <dbReference type="PROSITE-ProRule" id="PRU00169"/>
    </source>
</evidence>
<gene>
    <name evidence="4" type="ORF">COW36_03145</name>
</gene>
<proteinExistence type="predicted"/>
<dbReference type="Gene3D" id="3.40.50.2300">
    <property type="match status" value="2"/>
</dbReference>
<comment type="caution">
    <text evidence="4">The sequence shown here is derived from an EMBL/GenBank/DDBJ whole genome shotgun (WGS) entry which is preliminary data.</text>
</comment>
<dbReference type="InterPro" id="IPR001789">
    <property type="entry name" value="Sig_transdc_resp-reg_receiver"/>
</dbReference>
<dbReference type="PANTHER" id="PTHR44591">
    <property type="entry name" value="STRESS RESPONSE REGULATOR PROTEIN 1"/>
    <property type="match status" value="1"/>
</dbReference>
<dbReference type="CDD" id="cd00156">
    <property type="entry name" value="REC"/>
    <property type="match status" value="2"/>
</dbReference>
<dbReference type="EMBL" id="PFFQ01000008">
    <property type="protein sequence ID" value="PIW18852.1"/>
    <property type="molecule type" value="Genomic_DNA"/>
</dbReference>
<dbReference type="SUPFAM" id="SSF52172">
    <property type="entry name" value="CheY-like"/>
    <property type="match status" value="2"/>
</dbReference>
<dbReference type="Proteomes" id="UP000231019">
    <property type="component" value="Unassembled WGS sequence"/>
</dbReference>
<organism evidence="4 5">
    <name type="scientific">bacterium (Candidatus Blackallbacteria) CG17_big_fil_post_rev_8_21_14_2_50_48_46</name>
    <dbReference type="NCBI Taxonomy" id="2014261"/>
    <lineage>
        <taxon>Bacteria</taxon>
        <taxon>Candidatus Blackallbacteria</taxon>
    </lineage>
</organism>
<evidence type="ECO:0000259" key="3">
    <source>
        <dbReference type="PROSITE" id="PS50110"/>
    </source>
</evidence>
<dbReference type="Pfam" id="PF00072">
    <property type="entry name" value="Response_reg"/>
    <property type="match status" value="2"/>
</dbReference>
<dbReference type="SMART" id="SM00448">
    <property type="entry name" value="REC"/>
    <property type="match status" value="2"/>
</dbReference>
<reference evidence="4 5" key="1">
    <citation type="submission" date="2017-09" db="EMBL/GenBank/DDBJ databases">
        <title>Depth-based differentiation of microbial function through sediment-hosted aquifers and enrichment of novel symbionts in the deep terrestrial subsurface.</title>
        <authorList>
            <person name="Probst A.J."/>
            <person name="Ladd B."/>
            <person name="Jarett J.K."/>
            <person name="Geller-Mcgrath D.E."/>
            <person name="Sieber C.M."/>
            <person name="Emerson J.B."/>
            <person name="Anantharaman K."/>
            <person name="Thomas B.C."/>
            <person name="Malmstrom R."/>
            <person name="Stieglmeier M."/>
            <person name="Klingl A."/>
            <person name="Woyke T."/>
            <person name="Ryan C.M."/>
            <person name="Banfield J.F."/>
        </authorList>
    </citation>
    <scope>NUCLEOTIDE SEQUENCE [LARGE SCALE GENOMIC DNA]</scope>
    <source>
        <strain evidence="4">CG17_big_fil_post_rev_8_21_14_2_50_48_46</strain>
    </source>
</reference>
<sequence length="275" mass="30942">MDLNKELTILLIDDELHFCQLAKDILAMSACNLIYFTDSRAGLREALSRKNLDLILLDIEMPDPDGLEILRQLKKSHNRRVPVMMFTAHAEMSVVQQALQLGANEYILKPFSVHNFVARISHILDTNIFQNLPSHLTPQALDNGTPPETSHRILMVDDDPQALKLAQDMFEVSSCTLETFSNPKEALMLVQAAPPDLILLDMHMPEMDGVSFLKALRAQNLKTPVIVISAENDEETIKASTLLGIEAYLLKPYRFHDLVSKVEKVLKTTLFAGRL</sequence>
<name>A0A2M7G9P8_9BACT</name>
<accession>A0A2M7G9P8</accession>
<feature type="domain" description="Response regulatory" evidence="3">
    <location>
        <begin position="8"/>
        <end position="124"/>
    </location>
</feature>
<dbReference type="AlphaFoldDB" id="A0A2M7G9P8"/>
<feature type="modified residue" description="4-aspartylphosphate" evidence="2">
    <location>
        <position position="201"/>
    </location>
</feature>
<keyword evidence="1 2" id="KW-0597">Phosphoprotein</keyword>
<dbReference type="PROSITE" id="PS50110">
    <property type="entry name" value="RESPONSE_REGULATORY"/>
    <property type="match status" value="2"/>
</dbReference>
<evidence type="ECO:0000256" key="1">
    <source>
        <dbReference type="ARBA" id="ARBA00022553"/>
    </source>
</evidence>